<evidence type="ECO:0000256" key="5">
    <source>
        <dbReference type="ARBA" id="ARBA00022857"/>
    </source>
</evidence>
<dbReference type="PANTHER" id="PTHR43981">
    <property type="entry name" value="ENOYL-[ACYL-CARRIER-PROTEIN] REDUCTASE, MITOCHONDRIAL"/>
    <property type="match status" value="1"/>
</dbReference>
<evidence type="ECO:0000256" key="7">
    <source>
        <dbReference type="ARBA" id="ARBA00023002"/>
    </source>
</evidence>
<dbReference type="FunFam" id="3.40.50.720:FF:000112">
    <property type="entry name" value="Enoyl-[acyl-carrier-protein] reductase 1, mitochondrial"/>
    <property type="match status" value="1"/>
</dbReference>
<evidence type="ECO:0000256" key="10">
    <source>
        <dbReference type="ARBA" id="ARBA00023160"/>
    </source>
</evidence>
<keyword evidence="10" id="KW-0275">Fatty acid biosynthesis</keyword>
<keyword evidence="9" id="KW-0496">Mitochondrion</keyword>
<dbReference type="InParanoid" id="A0A286UJE2"/>
<dbReference type="InterPro" id="IPR020843">
    <property type="entry name" value="ER"/>
</dbReference>
<dbReference type="InterPro" id="IPR036291">
    <property type="entry name" value="NAD(P)-bd_dom_sf"/>
</dbReference>
<dbReference type="Pfam" id="PF08240">
    <property type="entry name" value="ADH_N"/>
    <property type="match status" value="1"/>
</dbReference>
<dbReference type="PANTHER" id="PTHR43981:SF2">
    <property type="entry name" value="ENOYL-[ACYL-CARRIER-PROTEIN] REDUCTASE, MITOCHONDRIAL"/>
    <property type="match status" value="1"/>
</dbReference>
<dbReference type="EMBL" id="NBII01000004">
    <property type="protein sequence ID" value="PAV19710.1"/>
    <property type="molecule type" value="Genomic_DNA"/>
</dbReference>
<dbReference type="GO" id="GO:0006633">
    <property type="term" value="P:fatty acid biosynthetic process"/>
    <property type="evidence" value="ECO:0007669"/>
    <property type="project" value="UniProtKB-KW"/>
</dbReference>
<dbReference type="InterPro" id="IPR013154">
    <property type="entry name" value="ADH-like_N"/>
</dbReference>
<comment type="catalytic activity">
    <reaction evidence="12">
        <text>a 2,3-saturated acyl-[ACP] + NADP(+) = a (2E)-enoyl-[ACP] + NADPH + H(+)</text>
        <dbReference type="Rhea" id="RHEA:22564"/>
        <dbReference type="Rhea" id="RHEA-COMP:9925"/>
        <dbReference type="Rhea" id="RHEA-COMP:9926"/>
        <dbReference type="ChEBI" id="CHEBI:15378"/>
        <dbReference type="ChEBI" id="CHEBI:57783"/>
        <dbReference type="ChEBI" id="CHEBI:58349"/>
        <dbReference type="ChEBI" id="CHEBI:78784"/>
        <dbReference type="ChEBI" id="CHEBI:78785"/>
        <dbReference type="EC" id="1.3.1.104"/>
    </reaction>
</comment>
<evidence type="ECO:0000256" key="6">
    <source>
        <dbReference type="ARBA" id="ARBA00022946"/>
    </source>
</evidence>
<organism evidence="14 15">
    <name type="scientific">Pyrrhoderma noxium</name>
    <dbReference type="NCBI Taxonomy" id="2282107"/>
    <lineage>
        <taxon>Eukaryota</taxon>
        <taxon>Fungi</taxon>
        <taxon>Dikarya</taxon>
        <taxon>Basidiomycota</taxon>
        <taxon>Agaricomycotina</taxon>
        <taxon>Agaricomycetes</taxon>
        <taxon>Hymenochaetales</taxon>
        <taxon>Hymenochaetaceae</taxon>
        <taxon>Pyrrhoderma</taxon>
    </lineage>
</organism>
<accession>A0A286UJE2</accession>
<keyword evidence="4" id="KW-0276">Fatty acid metabolism</keyword>
<dbReference type="Gene3D" id="3.90.180.10">
    <property type="entry name" value="Medium-chain alcohol dehydrogenases, catalytic domain"/>
    <property type="match status" value="1"/>
</dbReference>
<evidence type="ECO:0000256" key="4">
    <source>
        <dbReference type="ARBA" id="ARBA00022832"/>
    </source>
</evidence>
<evidence type="ECO:0000256" key="12">
    <source>
        <dbReference type="ARBA" id="ARBA00048843"/>
    </source>
</evidence>
<dbReference type="SUPFAM" id="SSF51735">
    <property type="entry name" value="NAD(P)-binding Rossmann-fold domains"/>
    <property type="match status" value="1"/>
</dbReference>
<keyword evidence="8" id="KW-0443">Lipid metabolism</keyword>
<dbReference type="SUPFAM" id="SSF50129">
    <property type="entry name" value="GroES-like"/>
    <property type="match status" value="1"/>
</dbReference>
<evidence type="ECO:0000256" key="9">
    <source>
        <dbReference type="ARBA" id="ARBA00023128"/>
    </source>
</evidence>
<reference evidence="14 15" key="1">
    <citation type="journal article" date="2017" name="Mol. Ecol.">
        <title>Comparative and population genomic landscape of Phellinus noxius: A hypervariable fungus causing root rot in trees.</title>
        <authorList>
            <person name="Chung C.L."/>
            <person name="Lee T.J."/>
            <person name="Akiba M."/>
            <person name="Lee H.H."/>
            <person name="Kuo T.H."/>
            <person name="Liu D."/>
            <person name="Ke H.M."/>
            <person name="Yokoi T."/>
            <person name="Roa M.B."/>
            <person name="Lu M.J."/>
            <person name="Chang Y.Y."/>
            <person name="Ann P.J."/>
            <person name="Tsai J.N."/>
            <person name="Chen C.Y."/>
            <person name="Tzean S.S."/>
            <person name="Ota Y."/>
            <person name="Hattori T."/>
            <person name="Sahashi N."/>
            <person name="Liou R.F."/>
            <person name="Kikuchi T."/>
            <person name="Tsai I.J."/>
        </authorList>
    </citation>
    <scope>NUCLEOTIDE SEQUENCE [LARGE SCALE GENOMIC DNA]</scope>
    <source>
        <strain evidence="14 15">FFPRI411160</strain>
    </source>
</reference>
<comment type="caution">
    <text evidence="14">The sequence shown here is derived from an EMBL/GenBank/DDBJ whole genome shotgun (WGS) entry which is preliminary data.</text>
</comment>
<gene>
    <name evidence="14" type="ORF">PNOK_0464400</name>
</gene>
<sequence>MLSVSSVRFSGNARGAIHHTKFRLFSTSIPAARRAIIFTSNGPASQSVRVISCPDLGKPARGHVNIRYLLSPINPSDINVIEGVYPAKPTPRTNLTARGPGSKEEPCFVVGNEGLAEVTETGEGVSTLVPGDRVVMVKPQAGTWSTNESVLENEIIKIPSSGGKTISDVQGATMTVNPPTAFNMLNQFVKLQPGEWVIQNGANSAVGQAVIQIAHERGLKTINFVRNRPDFSSLEDQLKGLGATCVLPLESLSDRSLRARIKDLTHNANIRLALNCVSGPTTAGLVGLLGRDAHLVSYGAMSKQPMSIPTGAFIFKGLTAHGFMQNIWYQRNGLERRQELMQELVGLMVTGKLKEPIHSILTISESLNDDKATSLIRDVLHELTEGDGRVGMKMLLKFS</sequence>
<dbReference type="AlphaFoldDB" id="A0A286UJE2"/>
<dbReference type="GO" id="GO:0141148">
    <property type="term" value="F:enoyl-[acyl-carrier-protein] reductase (NADPH) activity"/>
    <property type="evidence" value="ECO:0007669"/>
    <property type="project" value="UniProtKB-EC"/>
</dbReference>
<keyword evidence="15" id="KW-1185">Reference proteome</keyword>
<dbReference type="FunCoup" id="A0A286UJE2">
    <property type="interactions" value="270"/>
</dbReference>
<keyword evidence="6" id="KW-0809">Transit peptide</keyword>
<evidence type="ECO:0000256" key="3">
    <source>
        <dbReference type="ARBA" id="ARBA00022516"/>
    </source>
</evidence>
<dbReference type="Gene3D" id="3.40.50.720">
    <property type="entry name" value="NAD(P)-binding Rossmann-like Domain"/>
    <property type="match status" value="1"/>
</dbReference>
<dbReference type="GO" id="GO:0005739">
    <property type="term" value="C:mitochondrion"/>
    <property type="evidence" value="ECO:0007669"/>
    <property type="project" value="UniProtKB-SubCell"/>
</dbReference>
<evidence type="ECO:0000256" key="2">
    <source>
        <dbReference type="ARBA" id="ARBA00010371"/>
    </source>
</evidence>
<evidence type="ECO:0000256" key="11">
    <source>
        <dbReference type="ARBA" id="ARBA00038963"/>
    </source>
</evidence>
<dbReference type="InterPro" id="IPR013149">
    <property type="entry name" value="ADH-like_C"/>
</dbReference>
<dbReference type="SMART" id="SM00829">
    <property type="entry name" value="PKS_ER"/>
    <property type="match status" value="1"/>
</dbReference>
<protein>
    <recommendedName>
        <fullName evidence="11">enoyl-[acyl-carrier-protein] reductase</fullName>
        <ecNumber evidence="11">1.3.1.104</ecNumber>
    </recommendedName>
</protein>
<keyword evidence="7" id="KW-0560">Oxidoreductase</keyword>
<evidence type="ECO:0000313" key="14">
    <source>
        <dbReference type="EMBL" id="PAV19710.1"/>
    </source>
</evidence>
<name>A0A286UJE2_9AGAM</name>
<proteinExistence type="inferred from homology"/>
<dbReference type="Pfam" id="PF00107">
    <property type="entry name" value="ADH_zinc_N"/>
    <property type="match status" value="1"/>
</dbReference>
<dbReference type="OrthoDB" id="7482721at2759"/>
<keyword evidence="5" id="KW-0521">NADP</keyword>
<comment type="similarity">
    <text evidence="2">Belongs to the zinc-containing alcohol dehydrogenase family. Quinone oxidoreductase subfamily.</text>
</comment>
<dbReference type="STRING" id="2282107.A0A286UJE2"/>
<dbReference type="CDD" id="cd08290">
    <property type="entry name" value="ETR"/>
    <property type="match status" value="1"/>
</dbReference>
<dbReference type="Proteomes" id="UP000217199">
    <property type="component" value="Unassembled WGS sequence"/>
</dbReference>
<evidence type="ECO:0000259" key="13">
    <source>
        <dbReference type="SMART" id="SM00829"/>
    </source>
</evidence>
<dbReference type="InterPro" id="IPR011032">
    <property type="entry name" value="GroES-like_sf"/>
</dbReference>
<evidence type="ECO:0000256" key="1">
    <source>
        <dbReference type="ARBA" id="ARBA00004173"/>
    </source>
</evidence>
<dbReference type="InterPro" id="IPR051034">
    <property type="entry name" value="Mito_Enoyl-ACP_Reductase"/>
</dbReference>
<feature type="domain" description="Enoyl reductase (ER)" evidence="13">
    <location>
        <begin position="44"/>
        <end position="392"/>
    </location>
</feature>
<comment type="subcellular location">
    <subcellularLocation>
        <location evidence="1">Mitochondrion</location>
    </subcellularLocation>
</comment>
<evidence type="ECO:0000313" key="15">
    <source>
        <dbReference type="Proteomes" id="UP000217199"/>
    </source>
</evidence>
<evidence type="ECO:0000256" key="8">
    <source>
        <dbReference type="ARBA" id="ARBA00023098"/>
    </source>
</evidence>
<keyword evidence="3" id="KW-0444">Lipid biosynthesis</keyword>
<dbReference type="EC" id="1.3.1.104" evidence="11"/>